<protein>
    <submittedName>
        <fullName evidence="1">Uncharacterized protein</fullName>
    </submittedName>
</protein>
<gene>
    <name evidence="1" type="primary">ORF37776</name>
</gene>
<proteinExistence type="predicted"/>
<dbReference type="EMBL" id="HACG01013026">
    <property type="protein sequence ID" value="CEK59891.1"/>
    <property type="molecule type" value="Transcribed_RNA"/>
</dbReference>
<reference evidence="1" key="1">
    <citation type="submission" date="2014-12" db="EMBL/GenBank/DDBJ databases">
        <title>Insight into the proteome of Arion vulgaris.</title>
        <authorList>
            <person name="Aradska J."/>
            <person name="Bulat T."/>
            <person name="Smidak R."/>
            <person name="Sarate P."/>
            <person name="Gangsoo J."/>
            <person name="Sialana F."/>
            <person name="Bilban M."/>
            <person name="Lubec G."/>
        </authorList>
    </citation>
    <scope>NUCLEOTIDE SEQUENCE</scope>
    <source>
        <tissue evidence="1">Skin</tissue>
    </source>
</reference>
<dbReference type="AlphaFoldDB" id="A0A0B6YVW0"/>
<organism evidence="1">
    <name type="scientific">Arion vulgaris</name>
    <dbReference type="NCBI Taxonomy" id="1028688"/>
    <lineage>
        <taxon>Eukaryota</taxon>
        <taxon>Metazoa</taxon>
        <taxon>Spiralia</taxon>
        <taxon>Lophotrochozoa</taxon>
        <taxon>Mollusca</taxon>
        <taxon>Gastropoda</taxon>
        <taxon>Heterobranchia</taxon>
        <taxon>Euthyneura</taxon>
        <taxon>Panpulmonata</taxon>
        <taxon>Eupulmonata</taxon>
        <taxon>Stylommatophora</taxon>
        <taxon>Helicina</taxon>
        <taxon>Arionoidea</taxon>
        <taxon>Arionidae</taxon>
        <taxon>Arion</taxon>
    </lineage>
</organism>
<name>A0A0B6YVW0_9EUPU</name>
<accession>A0A0B6YVW0</accession>
<evidence type="ECO:0000313" key="1">
    <source>
        <dbReference type="EMBL" id="CEK59891.1"/>
    </source>
</evidence>
<sequence length="58" mass="6881">MEKQSILKYSTNQETNVHPFTDTNQQTNCYFRMSTEEKIVLSQIVLFPQVLFTVQIMH</sequence>